<protein>
    <submittedName>
        <fullName evidence="1">Uncharacterized protein</fullName>
    </submittedName>
</protein>
<dbReference type="OrthoDB" id="9960083at2"/>
<organism evidence="1 2">
    <name type="scientific">Algoriphagus hitonicola</name>
    <dbReference type="NCBI Taxonomy" id="435880"/>
    <lineage>
        <taxon>Bacteria</taxon>
        <taxon>Pseudomonadati</taxon>
        <taxon>Bacteroidota</taxon>
        <taxon>Cytophagia</taxon>
        <taxon>Cytophagales</taxon>
        <taxon>Cyclobacteriaceae</taxon>
        <taxon>Algoriphagus</taxon>
    </lineage>
</organism>
<evidence type="ECO:0000313" key="1">
    <source>
        <dbReference type="EMBL" id="SFG56447.1"/>
    </source>
</evidence>
<evidence type="ECO:0000313" key="2">
    <source>
        <dbReference type="Proteomes" id="UP000199642"/>
    </source>
</evidence>
<name>A0A1I2SZP2_9BACT</name>
<proteinExistence type="predicted"/>
<dbReference type="Proteomes" id="UP000199642">
    <property type="component" value="Unassembled WGS sequence"/>
</dbReference>
<keyword evidence="2" id="KW-1185">Reference proteome</keyword>
<dbReference type="EMBL" id="FOPC01000005">
    <property type="protein sequence ID" value="SFG56447.1"/>
    <property type="molecule type" value="Genomic_DNA"/>
</dbReference>
<dbReference type="AlphaFoldDB" id="A0A1I2SZP2"/>
<gene>
    <name evidence="1" type="ORF">SAMN04487988_10575</name>
</gene>
<dbReference type="STRING" id="435880.SAMN04487988_10575"/>
<dbReference type="RefSeq" id="WP_092790631.1">
    <property type="nucleotide sequence ID" value="NZ_FOPC01000005.1"/>
</dbReference>
<accession>A0A1I2SZP2</accession>
<reference evidence="2" key="1">
    <citation type="submission" date="2016-10" db="EMBL/GenBank/DDBJ databases">
        <authorList>
            <person name="Varghese N."/>
            <person name="Submissions S."/>
        </authorList>
    </citation>
    <scope>NUCLEOTIDE SEQUENCE [LARGE SCALE GENOMIC DNA]</scope>
    <source>
        <strain evidence="2">DSM 19315</strain>
    </source>
</reference>
<sequence length="65" mass="7182">MEKLTNDQMENLVGGTDRFEYCTTLATMWTSGGWQGGFNLFMETWGPNCAAYGYDFDPAPASVEG</sequence>